<dbReference type="CDD" id="cd00229">
    <property type="entry name" value="SGNH_hydrolase"/>
    <property type="match status" value="1"/>
</dbReference>
<evidence type="ECO:0000313" key="2">
    <source>
        <dbReference type="EMBL" id="MEQ7847726.1"/>
    </source>
</evidence>
<dbReference type="InterPro" id="IPR013320">
    <property type="entry name" value="ConA-like_dom_sf"/>
</dbReference>
<dbReference type="Gene3D" id="3.40.50.1110">
    <property type="entry name" value="SGNH hydrolase"/>
    <property type="match status" value="1"/>
</dbReference>
<name>A0ABV1NZ07_9ACTN</name>
<evidence type="ECO:0000256" key="1">
    <source>
        <dbReference type="SAM" id="MobiDB-lite"/>
    </source>
</evidence>
<dbReference type="InterPro" id="IPR036514">
    <property type="entry name" value="SGNH_hydro_sf"/>
</dbReference>
<comment type="caution">
    <text evidence="2">The sequence shown here is derived from an EMBL/GenBank/DDBJ whole genome shotgun (WGS) entry which is preliminary data.</text>
</comment>
<feature type="compositionally biased region" description="Low complexity" evidence="1">
    <location>
        <begin position="468"/>
        <end position="480"/>
    </location>
</feature>
<reference evidence="2 3" key="1">
    <citation type="submission" date="2024-02" db="EMBL/GenBank/DDBJ databases">
        <title>Full genome sequence of Nocardioides kribbensis.</title>
        <authorList>
            <person name="Poletto B.L."/>
            <person name="Silva G."/>
            <person name="Galante D."/>
            <person name="Campos K.R."/>
            <person name="Santos M.B.N."/>
            <person name="Sacchi C.T."/>
        </authorList>
    </citation>
    <scope>NUCLEOTIDE SEQUENCE [LARGE SCALE GENOMIC DNA]</scope>
    <source>
        <strain evidence="2 3">O4R</strain>
    </source>
</reference>
<sequence>MSVSTTPATLDAGTAAELIIRNTGSARALLTNPSDYIRPGQVLRVQPGSQPVTATSVSGTTLDVTVISAPFTPGAGTAGGYAKPADGIPATDLSAAVQAALLAKSTATAGTTAWATNWLSGLGNRNYGPVSLIVSGSSTVEGLVATNTTRRATDRLEDALQARFNPGGIGGRHAKFLDTGWSVTGGVGNTTTYSGFGRRSYTLPNAATLARTDTVTGYTVYYGQGPSAGTFTISVDGSVVATITPSTSGNARCDGVWTSATLTRGSHTITFTATSAGAIVNSVYLHDGDQANGVRVYNDGMAGAAVSDFATSDVTHFATLGPALHVLVPGATEYGANTSAATMKTSIQSLIAARKAAATLPPSFLILGTFRRPDVTGREWTPYLDAMQSIADADPANVGYAYIGGAFPASSTVNDPYNVIADGDIHLTDRGHQMLGDLMLHPIVGPLEYPTTTATTATSGSTGGTTGGSQTTTPSGYTSPTSLPGIQAWYDPSAIGLVDGASVDSWTDKGGSSYTATSTSTSRPTYKTQGIGTAPAVLFAAQQRMLSNLPASTSPFTLIFTAKPTGTGPRTILGSQTSGGRQVRFAGTVEGTQIVALVAQGVAVLAQQGPSTVAAVEVVSVTWDGATMGLRINGASVATTVSSTTAFTAGTTTVIGTKDVATNDPFTGLMGDIVQCSGVLSAANIAAEEQRQATKYGVTLG</sequence>
<dbReference type="Pfam" id="PF13385">
    <property type="entry name" value="Laminin_G_3"/>
    <property type="match status" value="1"/>
</dbReference>
<feature type="region of interest" description="Disordered" evidence="1">
    <location>
        <begin position="452"/>
        <end position="480"/>
    </location>
</feature>
<protein>
    <submittedName>
        <fullName evidence="2">LamG-like jellyroll fold domain-containing protein</fullName>
    </submittedName>
</protein>
<gene>
    <name evidence="2" type="ORF">V6R90_10585</name>
</gene>
<dbReference type="RefSeq" id="WP_349804644.1">
    <property type="nucleotide sequence ID" value="NZ_JBEGDP010000010.1"/>
</dbReference>
<feature type="compositionally biased region" description="Low complexity" evidence="1">
    <location>
        <begin position="512"/>
        <end position="525"/>
    </location>
</feature>
<proteinExistence type="predicted"/>
<dbReference type="SUPFAM" id="SSF52266">
    <property type="entry name" value="SGNH hydrolase"/>
    <property type="match status" value="1"/>
</dbReference>
<dbReference type="Proteomes" id="UP001482520">
    <property type="component" value="Unassembled WGS sequence"/>
</dbReference>
<dbReference type="SUPFAM" id="SSF49899">
    <property type="entry name" value="Concanavalin A-like lectins/glucanases"/>
    <property type="match status" value="1"/>
</dbReference>
<dbReference type="EMBL" id="JBEGDP010000010">
    <property type="protein sequence ID" value="MEQ7847726.1"/>
    <property type="molecule type" value="Genomic_DNA"/>
</dbReference>
<organism evidence="2 3">
    <name type="scientific">Nocardioides kribbensis</name>
    <dbReference type="NCBI Taxonomy" id="305517"/>
    <lineage>
        <taxon>Bacteria</taxon>
        <taxon>Bacillati</taxon>
        <taxon>Actinomycetota</taxon>
        <taxon>Actinomycetes</taxon>
        <taxon>Propionibacteriales</taxon>
        <taxon>Nocardioidaceae</taxon>
        <taxon>Nocardioides</taxon>
    </lineage>
</organism>
<accession>A0ABV1NZ07</accession>
<keyword evidence="3" id="KW-1185">Reference proteome</keyword>
<evidence type="ECO:0000313" key="3">
    <source>
        <dbReference type="Proteomes" id="UP001482520"/>
    </source>
</evidence>
<feature type="region of interest" description="Disordered" evidence="1">
    <location>
        <begin position="508"/>
        <end position="527"/>
    </location>
</feature>